<dbReference type="InterPro" id="IPR053137">
    <property type="entry name" value="NLR-like"/>
</dbReference>
<keyword evidence="3" id="KW-0175">Coiled coil</keyword>
<evidence type="ECO:0000256" key="3">
    <source>
        <dbReference type="SAM" id="Coils"/>
    </source>
</evidence>
<feature type="repeat" description="ANK" evidence="2">
    <location>
        <begin position="972"/>
        <end position="996"/>
    </location>
</feature>
<dbReference type="SUPFAM" id="SSF52540">
    <property type="entry name" value="P-loop containing nucleoside triphosphate hydrolases"/>
    <property type="match status" value="1"/>
</dbReference>
<dbReference type="InterPro" id="IPR027417">
    <property type="entry name" value="P-loop_NTPase"/>
</dbReference>
<evidence type="ECO:0000256" key="4">
    <source>
        <dbReference type="SAM" id="MobiDB-lite"/>
    </source>
</evidence>
<evidence type="ECO:0000313" key="9">
    <source>
        <dbReference type="Proteomes" id="UP001610446"/>
    </source>
</evidence>
<evidence type="ECO:0000259" key="5">
    <source>
        <dbReference type="Pfam" id="PF22939"/>
    </source>
</evidence>
<feature type="repeat" description="ANK" evidence="2">
    <location>
        <begin position="938"/>
        <end position="970"/>
    </location>
</feature>
<dbReference type="Pfam" id="PF12796">
    <property type="entry name" value="Ank_2"/>
    <property type="match status" value="1"/>
</dbReference>
<organism evidence="8 9">
    <name type="scientific">Aspergillus pseudoustus</name>
    <dbReference type="NCBI Taxonomy" id="1810923"/>
    <lineage>
        <taxon>Eukaryota</taxon>
        <taxon>Fungi</taxon>
        <taxon>Dikarya</taxon>
        <taxon>Ascomycota</taxon>
        <taxon>Pezizomycotina</taxon>
        <taxon>Eurotiomycetes</taxon>
        <taxon>Eurotiomycetidae</taxon>
        <taxon>Eurotiales</taxon>
        <taxon>Aspergillaceae</taxon>
        <taxon>Aspergillus</taxon>
        <taxon>Aspergillus subgen. Nidulantes</taxon>
    </lineage>
</organism>
<dbReference type="PANTHER" id="PTHR46082">
    <property type="entry name" value="ATP/GTP-BINDING PROTEIN-RELATED"/>
    <property type="match status" value="1"/>
</dbReference>
<dbReference type="PROSITE" id="PS50088">
    <property type="entry name" value="ANK_REPEAT"/>
    <property type="match status" value="2"/>
</dbReference>
<name>A0ABR4JWS9_9EURO</name>
<dbReference type="Pfam" id="PF24883">
    <property type="entry name" value="NPHP3_N"/>
    <property type="match status" value="1"/>
</dbReference>
<feature type="region of interest" description="Disordered" evidence="4">
    <location>
        <begin position="35"/>
        <end position="75"/>
    </location>
</feature>
<evidence type="ECO:0000256" key="2">
    <source>
        <dbReference type="PROSITE-ProRule" id="PRU00023"/>
    </source>
</evidence>
<sequence length="1004" mass="112106">MDSAAQAIILTLLLSLGFVIIRSGGRWRSLFLPEAPTGRTRKSPPEKEVDQTSTSQSSPLPASAATPSAPQQAILPSKKSTEYTIGWICAIVTEYAAAQEFLDEEHEGPDFVSSGDTNHYTLGRIREHNVVIAVLPDGEYGTAAAAMVATNMQNSFPNVRIGLLVGIGGGVPSERHDIRLGDVVVSAPRDGKGGVFQYDFGKTMQGHSFQHTRFLNQPPTALRTALTGLQAQYKRRGHHIESTINSILNRNPRLRQDYGRPLGNADTLFKAEVVHDPKGCAEFCASNPSNIIERRRARTTNEPNPAIHYGLIASANQVMKDALVRDQLAAEHDILCFEMEAAGLINQFPCIVIRGICDYSDSHKNKEWQGFAAMTAAAYAKDMICQIRPSLVEAEKRLGEILLGLHDTVKENQDLAKQQLKAQHDFAKERLSAKEEKCHQLFRLTSNSSGEATYEWYKNRVEERVDNTCMWFLQHENFQNWLQTESGPLLVSADPGCGKSVLARYLVDSYLPRSAIICYFFFKDNLQDKVRQALCALLHQLFSQKPYLIKHAMLGYSKDGEGLINSTESLWKVLQNATGDPQAGPIILVLDALDECRESELPDLTRKLESQSRGGQCKLKYLLTCRPYESIISRFGSLLGTFPNIRIPGEEDSETISYEVNHVITHKVNQLSQKKSLSSEVREKLDEGLRKTPHRTYLWVYLVFNYLEEEDFKKTAKGAAAALKVVPRSVNAAYEQILNKSKNQSMVRKVLSIILAASRPLTLPEMNIAVNVDETSHSLHDLDLEDEADFKSRLRTLCGLFISIYQGRIYFLHQTAREFLLGDLRSSDTVPLQPGWYHSITITQAHEVLATICVRYLDFLNSDTSISGNEDEDNSNIAGSYDFLQYSAETWTTHFREANIIPTAAILPSAVRLCDLGSRSYAAWFYIFWATTDLDDIENFSNLMLASYCGNYAIAEVLLEQGADVDSKDSAYGQTPLSWAAENGHKEVVKLLLQTGKHAVSFPL</sequence>
<feature type="compositionally biased region" description="Low complexity" evidence="4">
    <location>
        <begin position="51"/>
        <end position="73"/>
    </location>
</feature>
<dbReference type="InterPro" id="IPR002110">
    <property type="entry name" value="Ankyrin_rpt"/>
</dbReference>
<dbReference type="Pfam" id="PF22939">
    <property type="entry name" value="WHD_GPIID"/>
    <property type="match status" value="1"/>
</dbReference>
<dbReference type="Gene3D" id="3.40.50.300">
    <property type="entry name" value="P-loop containing nucleotide triphosphate hydrolases"/>
    <property type="match status" value="1"/>
</dbReference>
<evidence type="ECO:0000259" key="6">
    <source>
        <dbReference type="Pfam" id="PF23239"/>
    </source>
</evidence>
<comment type="caution">
    <text evidence="8">The sequence shown here is derived from an EMBL/GenBank/DDBJ whole genome shotgun (WGS) entry which is preliminary data.</text>
</comment>
<feature type="domain" description="DUF7069" evidence="6">
    <location>
        <begin position="656"/>
        <end position="724"/>
    </location>
</feature>
<dbReference type="InterPro" id="IPR055497">
    <property type="entry name" value="DUF7069"/>
</dbReference>
<dbReference type="Gene3D" id="1.25.40.20">
    <property type="entry name" value="Ankyrin repeat-containing domain"/>
    <property type="match status" value="1"/>
</dbReference>
<evidence type="ECO:0000313" key="8">
    <source>
        <dbReference type="EMBL" id="KAL2843373.1"/>
    </source>
</evidence>
<keyword evidence="1" id="KW-0677">Repeat</keyword>
<dbReference type="EMBL" id="JBFXLU010000090">
    <property type="protein sequence ID" value="KAL2843373.1"/>
    <property type="molecule type" value="Genomic_DNA"/>
</dbReference>
<evidence type="ECO:0000256" key="1">
    <source>
        <dbReference type="ARBA" id="ARBA00022737"/>
    </source>
</evidence>
<feature type="domain" description="Nephrocystin 3-like N-terminal" evidence="7">
    <location>
        <begin position="467"/>
        <end position="626"/>
    </location>
</feature>
<dbReference type="InterPro" id="IPR036770">
    <property type="entry name" value="Ankyrin_rpt-contain_sf"/>
</dbReference>
<proteinExistence type="predicted"/>
<evidence type="ECO:0000259" key="7">
    <source>
        <dbReference type="Pfam" id="PF24883"/>
    </source>
</evidence>
<dbReference type="Proteomes" id="UP001610446">
    <property type="component" value="Unassembled WGS sequence"/>
</dbReference>
<protein>
    <recommendedName>
        <fullName evidence="10">Nucleoside phosphorylase domain-containing protein</fullName>
    </recommendedName>
</protein>
<dbReference type="InterPro" id="IPR054471">
    <property type="entry name" value="GPIID_WHD"/>
</dbReference>
<dbReference type="SUPFAM" id="SSF48403">
    <property type="entry name" value="Ankyrin repeat"/>
    <property type="match status" value="1"/>
</dbReference>
<keyword evidence="2" id="KW-0040">ANK repeat</keyword>
<dbReference type="Gene3D" id="3.40.50.1580">
    <property type="entry name" value="Nucleoside phosphorylase domain"/>
    <property type="match status" value="1"/>
</dbReference>
<feature type="domain" description="GPI inositol-deacylase winged helix" evidence="5">
    <location>
        <begin position="734"/>
        <end position="828"/>
    </location>
</feature>
<feature type="coiled-coil region" evidence="3">
    <location>
        <begin position="410"/>
        <end position="437"/>
    </location>
</feature>
<dbReference type="InterPro" id="IPR056884">
    <property type="entry name" value="NPHP3-like_N"/>
</dbReference>
<dbReference type="SUPFAM" id="SSF53167">
    <property type="entry name" value="Purine and uridine phosphorylases"/>
    <property type="match status" value="1"/>
</dbReference>
<reference evidence="8 9" key="1">
    <citation type="submission" date="2024-07" db="EMBL/GenBank/DDBJ databases">
        <title>Section-level genome sequencing and comparative genomics of Aspergillus sections Usti and Cavernicolus.</title>
        <authorList>
            <consortium name="Lawrence Berkeley National Laboratory"/>
            <person name="Nybo J.L."/>
            <person name="Vesth T.C."/>
            <person name="Theobald S."/>
            <person name="Frisvad J.C."/>
            <person name="Larsen T.O."/>
            <person name="Kjaerboelling I."/>
            <person name="Rothschild-Mancinelli K."/>
            <person name="Lyhne E.K."/>
            <person name="Kogle M.E."/>
            <person name="Barry K."/>
            <person name="Clum A."/>
            <person name="Na H."/>
            <person name="Ledsgaard L."/>
            <person name="Lin J."/>
            <person name="Lipzen A."/>
            <person name="Kuo A."/>
            <person name="Riley R."/>
            <person name="Mondo S."/>
            <person name="Labutti K."/>
            <person name="Haridas S."/>
            <person name="Pangalinan J."/>
            <person name="Salamov A.A."/>
            <person name="Simmons B.A."/>
            <person name="Magnuson J.K."/>
            <person name="Chen J."/>
            <person name="Drula E."/>
            <person name="Henrissat B."/>
            <person name="Wiebenga A."/>
            <person name="Lubbers R.J."/>
            <person name="Gomes A.C."/>
            <person name="Makela M.R."/>
            <person name="Stajich J."/>
            <person name="Grigoriev I.V."/>
            <person name="Mortensen U.H."/>
            <person name="De Vries R.P."/>
            <person name="Baker S.E."/>
            <person name="Andersen M.R."/>
        </authorList>
    </citation>
    <scope>NUCLEOTIDE SEQUENCE [LARGE SCALE GENOMIC DNA]</scope>
    <source>
        <strain evidence="8 9">CBS 123904</strain>
    </source>
</reference>
<dbReference type="PANTHER" id="PTHR46082:SF11">
    <property type="entry name" value="AAA+ ATPASE DOMAIN-CONTAINING PROTEIN-RELATED"/>
    <property type="match status" value="1"/>
</dbReference>
<gene>
    <name evidence="8" type="ORF">BJY01DRAFT_235679</name>
</gene>
<dbReference type="InterPro" id="IPR035994">
    <property type="entry name" value="Nucleoside_phosphorylase_sf"/>
</dbReference>
<keyword evidence="9" id="KW-1185">Reference proteome</keyword>
<dbReference type="Pfam" id="PF23239">
    <property type="entry name" value="DUF7069"/>
    <property type="match status" value="1"/>
</dbReference>
<evidence type="ECO:0008006" key="10">
    <source>
        <dbReference type="Google" id="ProtNLM"/>
    </source>
</evidence>
<dbReference type="PROSITE" id="PS50297">
    <property type="entry name" value="ANK_REP_REGION"/>
    <property type="match status" value="2"/>
</dbReference>
<dbReference type="SMART" id="SM00248">
    <property type="entry name" value="ANK"/>
    <property type="match status" value="2"/>
</dbReference>
<accession>A0ABR4JWS9</accession>